<sequence length="106" mass="11423">MKAVIYASARRHGVADAEIRAVLAHPIVRYGLVPRADPEAKLVRMVGDMNGGALIEVVADQIEQDELHVFHAMLLTAAVAREVLVATGGAVDLTDEVSARQRARLE</sequence>
<name>A0AAW5Q8U9_9ACTN</name>
<gene>
    <name evidence="1" type="ORF">M3D93_06705</name>
</gene>
<proteinExistence type="predicted"/>
<evidence type="ECO:0000313" key="1">
    <source>
        <dbReference type="EMBL" id="MCT2117443.1"/>
    </source>
</evidence>
<protein>
    <submittedName>
        <fullName evidence="1">Uncharacterized protein</fullName>
    </submittedName>
</protein>
<dbReference type="RefSeq" id="WP_141764010.1">
    <property type="nucleotide sequence ID" value="NZ_JALXRO010000026.1"/>
</dbReference>
<comment type="caution">
    <text evidence="1">The sequence shown here is derived from an EMBL/GenBank/DDBJ whole genome shotgun (WGS) entry which is preliminary data.</text>
</comment>
<reference evidence="1" key="1">
    <citation type="submission" date="2022-04" db="EMBL/GenBank/DDBJ databases">
        <title>Human microbiome associated bacterial genomes.</title>
        <authorList>
            <person name="Sandstrom S."/>
            <person name="Salamzade R."/>
            <person name="Kalan L.R."/>
        </authorList>
    </citation>
    <scope>NUCLEOTIDE SEQUENCE</scope>
    <source>
        <strain evidence="1">P3-SID1762</strain>
    </source>
</reference>
<dbReference type="AlphaFoldDB" id="A0AAW5Q8U9"/>
<accession>A0AAW5Q8U9</accession>
<dbReference type="Proteomes" id="UP001206890">
    <property type="component" value="Unassembled WGS sequence"/>
</dbReference>
<evidence type="ECO:0000313" key="2">
    <source>
        <dbReference type="Proteomes" id="UP001206890"/>
    </source>
</evidence>
<dbReference type="EMBL" id="JALXTC010000023">
    <property type="protein sequence ID" value="MCT2117443.1"/>
    <property type="molecule type" value="Genomic_DNA"/>
</dbReference>
<organism evidence="1 2">
    <name type="scientific">Dietzia cinnamea</name>
    <dbReference type="NCBI Taxonomy" id="321318"/>
    <lineage>
        <taxon>Bacteria</taxon>
        <taxon>Bacillati</taxon>
        <taxon>Actinomycetota</taxon>
        <taxon>Actinomycetes</taxon>
        <taxon>Mycobacteriales</taxon>
        <taxon>Dietziaceae</taxon>
        <taxon>Dietzia</taxon>
    </lineage>
</organism>